<dbReference type="Gene3D" id="3.40.190.150">
    <property type="entry name" value="Bordetella uptake gene, domain 1"/>
    <property type="match status" value="1"/>
</dbReference>
<keyword evidence="2" id="KW-0732">Signal</keyword>
<feature type="chain" id="PRO_5032390006" evidence="2">
    <location>
        <begin position="28"/>
        <end position="320"/>
    </location>
</feature>
<evidence type="ECO:0000313" key="3">
    <source>
        <dbReference type="EMBL" id="NMJ40690.1"/>
    </source>
</evidence>
<evidence type="ECO:0000313" key="4">
    <source>
        <dbReference type="Proteomes" id="UP000548582"/>
    </source>
</evidence>
<sequence>MSITLRRRHLPALAAGMAVAGAGAARADWPEREIQLVVNYGAGGNTDVSARAFSRGLERQLGKPVVVVNRPGAEGTIGPAFVATQRPDGYTMGVVTYSTVAIQPHVRDVPYTIGSFDFVAGYGRFRYGVTVRADSPHRTLDDLVRAAKQGNGLFVGAPSAPNNLAMFELGRLTGGKFEQVQYRSGAETVTALLGGQVDVIVQNPSDVVSQIRAGQLRLLASASPMRWQEFPDVPTMREAGYEVEIDSWLGVAVPRGTPRPVLERLEAASLAALRDPAVAEQIGATGVDPQALPGKEYEALLARGAEQMGPILRRAGMAKP</sequence>
<keyword evidence="4" id="KW-1185">Reference proteome</keyword>
<gene>
    <name evidence="3" type="ORF">GWK16_05525</name>
</gene>
<dbReference type="RefSeq" id="WP_170052969.1">
    <property type="nucleotide sequence ID" value="NZ_JABBKX010000002.1"/>
</dbReference>
<protein>
    <submittedName>
        <fullName evidence="3">Tripartite tricarboxylate transporter substrate binding protein</fullName>
    </submittedName>
</protein>
<reference evidence="3 4" key="1">
    <citation type="submission" date="2020-03" db="EMBL/GenBank/DDBJ databases">
        <authorList>
            <person name="Sun Q."/>
        </authorList>
    </citation>
    <scope>NUCLEOTIDE SEQUENCE [LARGE SCALE GENOMIC DNA]</scope>
    <source>
        <strain evidence="3 4">JC162</strain>
    </source>
</reference>
<comment type="similarity">
    <text evidence="1">Belongs to the UPF0065 (bug) family.</text>
</comment>
<name>A0A848EB32_9PROT</name>
<dbReference type="PANTHER" id="PTHR42928">
    <property type="entry name" value="TRICARBOXYLATE-BINDING PROTEIN"/>
    <property type="match status" value="1"/>
</dbReference>
<proteinExistence type="inferred from homology"/>
<evidence type="ECO:0000256" key="1">
    <source>
        <dbReference type="ARBA" id="ARBA00006987"/>
    </source>
</evidence>
<dbReference type="PANTHER" id="PTHR42928:SF5">
    <property type="entry name" value="BLR1237 PROTEIN"/>
    <property type="match status" value="1"/>
</dbReference>
<dbReference type="AlphaFoldDB" id="A0A848EB32"/>
<comment type="caution">
    <text evidence="3">The sequence shown here is derived from an EMBL/GenBank/DDBJ whole genome shotgun (WGS) entry which is preliminary data.</text>
</comment>
<dbReference type="PIRSF" id="PIRSF017082">
    <property type="entry name" value="YflP"/>
    <property type="match status" value="1"/>
</dbReference>
<feature type="signal peptide" evidence="2">
    <location>
        <begin position="1"/>
        <end position="27"/>
    </location>
</feature>
<dbReference type="Gene3D" id="3.40.190.10">
    <property type="entry name" value="Periplasmic binding protein-like II"/>
    <property type="match status" value="1"/>
</dbReference>
<dbReference type="CDD" id="cd07012">
    <property type="entry name" value="PBP2_Bug_TTT"/>
    <property type="match status" value="1"/>
</dbReference>
<dbReference type="Proteomes" id="UP000548582">
    <property type="component" value="Unassembled WGS sequence"/>
</dbReference>
<dbReference type="SUPFAM" id="SSF53850">
    <property type="entry name" value="Periplasmic binding protein-like II"/>
    <property type="match status" value="1"/>
</dbReference>
<dbReference type="InterPro" id="IPR005064">
    <property type="entry name" value="BUG"/>
</dbReference>
<dbReference type="InterPro" id="IPR042100">
    <property type="entry name" value="Bug_dom1"/>
</dbReference>
<evidence type="ECO:0000256" key="2">
    <source>
        <dbReference type="SAM" id="SignalP"/>
    </source>
</evidence>
<organism evidence="3 4">
    <name type="scientific">Neoroseomonas marina</name>
    <dbReference type="NCBI Taxonomy" id="1232220"/>
    <lineage>
        <taxon>Bacteria</taxon>
        <taxon>Pseudomonadati</taxon>
        <taxon>Pseudomonadota</taxon>
        <taxon>Alphaproteobacteria</taxon>
        <taxon>Acetobacterales</taxon>
        <taxon>Acetobacteraceae</taxon>
        <taxon>Neoroseomonas</taxon>
    </lineage>
</organism>
<dbReference type="EMBL" id="JABBKX010000002">
    <property type="protein sequence ID" value="NMJ40690.1"/>
    <property type="molecule type" value="Genomic_DNA"/>
</dbReference>
<dbReference type="Pfam" id="PF03401">
    <property type="entry name" value="TctC"/>
    <property type="match status" value="1"/>
</dbReference>
<accession>A0A848EB32</accession>